<evidence type="ECO:0000313" key="2">
    <source>
        <dbReference type="EMBL" id="SKA78294.1"/>
    </source>
</evidence>
<organism evidence="2 3">
    <name type="scientific">Thiothrix eikelboomii</name>
    <dbReference type="NCBI Taxonomy" id="92487"/>
    <lineage>
        <taxon>Bacteria</taxon>
        <taxon>Pseudomonadati</taxon>
        <taxon>Pseudomonadota</taxon>
        <taxon>Gammaproteobacteria</taxon>
        <taxon>Thiotrichales</taxon>
        <taxon>Thiotrichaceae</taxon>
        <taxon>Thiothrix</taxon>
    </lineage>
</organism>
<gene>
    <name evidence="2" type="ORF">SAMN02745130_01852</name>
</gene>
<dbReference type="OrthoDB" id="6695641at2"/>
<sequence length="128" mass="13596">MFKRFIPTVALILSAAGFVFLPAQLAARPAPPPASAYLVKIYKSQGSLQCQGGGESVSQMRRQLIKVGVKVKKANCGVDGMMYPAVCGAPDGKINIFTITRDGLAKVQAQGFGLLKNLPDAQLTECKL</sequence>
<reference evidence="2 3" key="1">
    <citation type="submission" date="2017-02" db="EMBL/GenBank/DDBJ databases">
        <authorList>
            <person name="Peterson S.W."/>
        </authorList>
    </citation>
    <scope>NUCLEOTIDE SEQUENCE [LARGE SCALE GENOMIC DNA]</scope>
    <source>
        <strain evidence="2 3">ATCC 49788</strain>
    </source>
</reference>
<feature type="signal peptide" evidence="1">
    <location>
        <begin position="1"/>
        <end position="25"/>
    </location>
</feature>
<dbReference type="Proteomes" id="UP000190460">
    <property type="component" value="Unassembled WGS sequence"/>
</dbReference>
<feature type="chain" id="PRO_5013182477" evidence="1">
    <location>
        <begin position="26"/>
        <end position="128"/>
    </location>
</feature>
<dbReference type="STRING" id="92487.SAMN02745130_01852"/>
<evidence type="ECO:0000313" key="3">
    <source>
        <dbReference type="Proteomes" id="UP000190460"/>
    </source>
</evidence>
<dbReference type="AlphaFoldDB" id="A0A1T4WLU0"/>
<proteinExistence type="predicted"/>
<dbReference type="EMBL" id="FUYB01000007">
    <property type="protein sequence ID" value="SKA78294.1"/>
    <property type="molecule type" value="Genomic_DNA"/>
</dbReference>
<accession>A0A1T4WLU0</accession>
<name>A0A1T4WLU0_9GAMM</name>
<keyword evidence="1" id="KW-0732">Signal</keyword>
<protein>
    <submittedName>
        <fullName evidence="2">Uncharacterized protein</fullName>
    </submittedName>
</protein>
<keyword evidence="3" id="KW-1185">Reference proteome</keyword>
<evidence type="ECO:0000256" key="1">
    <source>
        <dbReference type="SAM" id="SignalP"/>
    </source>
</evidence>
<dbReference type="RefSeq" id="WP_078922316.1">
    <property type="nucleotide sequence ID" value="NZ_FUYB01000007.1"/>
</dbReference>